<feature type="transmembrane region" description="Helical" evidence="1">
    <location>
        <begin position="6"/>
        <end position="30"/>
    </location>
</feature>
<dbReference type="EMBL" id="CACVAQ010000034">
    <property type="protein sequence ID" value="CAA6799471.1"/>
    <property type="molecule type" value="Genomic_DNA"/>
</dbReference>
<sequence>MKSTSIFSILILLSLFFIPTPSIQAALIPVKKASSQTKKVPKKTQQQNIKKAKFQFKKQKKIQAITAKQQSNHMGFLTTGLVLLSIYIAIAITLIVLGAVLTLPALWLTGILLLAIPFTILLSVIIADSIGAAQYKKKQKAIQEEKESKQS</sequence>
<evidence type="ECO:0000256" key="1">
    <source>
        <dbReference type="SAM" id="Phobius"/>
    </source>
</evidence>
<reference evidence="2" key="1">
    <citation type="submission" date="2020-01" db="EMBL/GenBank/DDBJ databases">
        <authorList>
            <person name="Meier V. D."/>
            <person name="Meier V D."/>
        </authorList>
    </citation>
    <scope>NUCLEOTIDE SEQUENCE</scope>
    <source>
        <strain evidence="2">HLG_WM_MAG_10</strain>
    </source>
</reference>
<evidence type="ECO:0000313" key="2">
    <source>
        <dbReference type="EMBL" id="CAA6799471.1"/>
    </source>
</evidence>
<accession>A0A6S6S071</accession>
<gene>
    <name evidence="2" type="ORF">HELGO_WM29476</name>
</gene>
<dbReference type="AlphaFoldDB" id="A0A6S6S071"/>
<name>A0A6S6S071_9BACT</name>
<feature type="transmembrane region" description="Helical" evidence="1">
    <location>
        <begin position="76"/>
        <end position="100"/>
    </location>
</feature>
<keyword evidence="1" id="KW-0812">Transmembrane</keyword>
<keyword evidence="1" id="KW-0472">Membrane</keyword>
<organism evidence="2">
    <name type="scientific">uncultured Aureispira sp</name>
    <dbReference type="NCBI Taxonomy" id="1331704"/>
    <lineage>
        <taxon>Bacteria</taxon>
        <taxon>Pseudomonadati</taxon>
        <taxon>Bacteroidota</taxon>
        <taxon>Saprospiria</taxon>
        <taxon>Saprospirales</taxon>
        <taxon>Saprospiraceae</taxon>
        <taxon>Aureispira</taxon>
        <taxon>environmental samples</taxon>
    </lineage>
</organism>
<feature type="transmembrane region" description="Helical" evidence="1">
    <location>
        <begin position="106"/>
        <end position="130"/>
    </location>
</feature>
<keyword evidence="1" id="KW-1133">Transmembrane helix</keyword>
<protein>
    <submittedName>
        <fullName evidence="2">Uncharacterized protein</fullName>
    </submittedName>
</protein>
<proteinExistence type="predicted"/>